<comment type="caution">
    <text evidence="2">The sequence shown here is derived from an EMBL/GenBank/DDBJ whole genome shotgun (WGS) entry which is preliminary data.</text>
</comment>
<name>A0A2W2CF71_9HYPH</name>
<dbReference type="Pfam" id="PF02348">
    <property type="entry name" value="CTP_transf_3"/>
    <property type="match status" value="1"/>
</dbReference>
<dbReference type="EMBL" id="QKVK01000001">
    <property type="protein sequence ID" value="PZF78803.1"/>
    <property type="molecule type" value="Genomic_DNA"/>
</dbReference>
<evidence type="ECO:0000313" key="2">
    <source>
        <dbReference type="EMBL" id="PZF78803.1"/>
    </source>
</evidence>
<dbReference type="InterPro" id="IPR029044">
    <property type="entry name" value="Nucleotide-diphossugar_trans"/>
</dbReference>
<dbReference type="Pfam" id="PF00535">
    <property type="entry name" value="Glycos_transf_2"/>
    <property type="match status" value="1"/>
</dbReference>
<keyword evidence="3" id="KW-1185">Reference proteome</keyword>
<dbReference type="CDD" id="cd00761">
    <property type="entry name" value="Glyco_tranf_GTA_type"/>
    <property type="match status" value="1"/>
</dbReference>
<gene>
    <name evidence="2" type="ORF">DK847_03130</name>
</gene>
<protein>
    <recommendedName>
        <fullName evidence="1">Glycosyltransferase 2-like domain-containing protein</fullName>
    </recommendedName>
</protein>
<sequence>MGCDIQPADAAEVTVYIVNRNYGRFLRQAIESVLVQSHAGLEIVVVDDASEDESAAVLAAFESHPRIRILRNDRVRGLTACCNAAIRESHGRLVMRLDADDFLAPRAIEVLAGAMLREPGAALACCGHVAVDVKGVSLGSFLPRPRAGSATAPDLPPHGACVMVRRRFLDRMGGYDEAIPCQDGLDLWLHVGPEDRVLTVNEPLVHYRQHAGNLSRGTAALMAARGKILAKHVAKRGLVRPRVKAVVMADWASSSPVAPLTPLAGKPLIEWCLDEALGCAGLDAVVLRTSEVEVQRHAARRYGAAVQVEAGESSQAPAQAAAGFDAVLQLDVRSPFLSRGLMQQAIHAMQLFEAGEVLAVQREDGVLLRHDGTGLQSLRDGASVRREEDELYRQCPGLTLLRTQPAPLAGEAARRSHVLLDQAAGFTIRTALDLEFAALMARARLSADADAA</sequence>
<proteinExistence type="predicted"/>
<accession>A0A2W2CF71</accession>
<dbReference type="InterPro" id="IPR050834">
    <property type="entry name" value="Glycosyltransf_2"/>
</dbReference>
<feature type="domain" description="Glycosyltransferase 2-like" evidence="1">
    <location>
        <begin position="14"/>
        <end position="134"/>
    </location>
</feature>
<dbReference type="AlphaFoldDB" id="A0A2W2CF71"/>
<evidence type="ECO:0000313" key="3">
    <source>
        <dbReference type="Proteomes" id="UP000248795"/>
    </source>
</evidence>
<evidence type="ECO:0000259" key="1">
    <source>
        <dbReference type="Pfam" id="PF00535"/>
    </source>
</evidence>
<organism evidence="2 3">
    <name type="scientific">Aestuariivirga litoralis</name>
    <dbReference type="NCBI Taxonomy" id="2650924"/>
    <lineage>
        <taxon>Bacteria</taxon>
        <taxon>Pseudomonadati</taxon>
        <taxon>Pseudomonadota</taxon>
        <taxon>Alphaproteobacteria</taxon>
        <taxon>Hyphomicrobiales</taxon>
        <taxon>Aestuariivirgaceae</taxon>
        <taxon>Aestuariivirga</taxon>
    </lineage>
</organism>
<dbReference type="Gene3D" id="3.90.550.10">
    <property type="entry name" value="Spore Coat Polysaccharide Biosynthesis Protein SpsA, Chain A"/>
    <property type="match status" value="2"/>
</dbReference>
<dbReference type="InterPro" id="IPR003329">
    <property type="entry name" value="Cytidylyl_trans"/>
</dbReference>
<dbReference type="PANTHER" id="PTHR43685">
    <property type="entry name" value="GLYCOSYLTRANSFERASE"/>
    <property type="match status" value="1"/>
</dbReference>
<reference evidence="3" key="1">
    <citation type="submission" date="2018-06" db="EMBL/GenBank/DDBJ databases">
        <title>Aestuariibacter litoralis strain KCTC 52945T.</title>
        <authorList>
            <person name="Li X."/>
            <person name="Salam N."/>
            <person name="Li J.-L."/>
            <person name="Chen Y.-M."/>
            <person name="Yang Z.-W."/>
            <person name="Zhang L.-Y."/>
            <person name="Han M.-X."/>
            <person name="Xiao M."/>
            <person name="Li W.-J."/>
        </authorList>
    </citation>
    <scope>NUCLEOTIDE SEQUENCE [LARGE SCALE GENOMIC DNA]</scope>
    <source>
        <strain evidence="3">KCTC 52945</strain>
    </source>
</reference>
<dbReference type="Proteomes" id="UP000248795">
    <property type="component" value="Unassembled WGS sequence"/>
</dbReference>
<dbReference type="InterPro" id="IPR001173">
    <property type="entry name" value="Glyco_trans_2-like"/>
</dbReference>
<dbReference type="PANTHER" id="PTHR43685:SF11">
    <property type="entry name" value="GLYCOSYLTRANSFERASE TAGX-RELATED"/>
    <property type="match status" value="1"/>
</dbReference>
<dbReference type="SUPFAM" id="SSF53448">
    <property type="entry name" value="Nucleotide-diphospho-sugar transferases"/>
    <property type="match status" value="2"/>
</dbReference>